<evidence type="ECO:0000313" key="9">
    <source>
        <dbReference type="EMBL" id="SSA46096.1"/>
    </source>
</evidence>
<feature type="transmembrane region" description="Helical" evidence="7">
    <location>
        <begin position="77"/>
        <end position="98"/>
    </location>
</feature>
<dbReference type="NCBIfam" id="TIGR03144">
    <property type="entry name" value="cytochr_II_ccsB"/>
    <property type="match status" value="1"/>
</dbReference>
<feature type="transmembrane region" description="Helical" evidence="7">
    <location>
        <begin position="231"/>
        <end position="250"/>
    </location>
</feature>
<gene>
    <name evidence="9" type="ORF">SAMN05216184_11524</name>
</gene>
<evidence type="ECO:0000259" key="8">
    <source>
        <dbReference type="Pfam" id="PF01578"/>
    </source>
</evidence>
<dbReference type="AlphaFoldDB" id="A0A2Y9APW1"/>
<name>A0A2Y9APW1_9MICO</name>
<reference evidence="9 10" key="1">
    <citation type="submission" date="2016-10" db="EMBL/GenBank/DDBJ databases">
        <authorList>
            <person name="Cai Z."/>
        </authorList>
    </citation>
    <scope>NUCLEOTIDE SEQUENCE [LARGE SCALE GENOMIC DNA]</scope>
    <source>
        <strain evidence="9 10">CGMCC 1.10826</strain>
    </source>
</reference>
<sequence length="321" mass="34868">MNDLGQLSLLAIYGAMAAYALAMIAFGIDLSALRDRGPASRPRRAARIAMTTTTAGLALHAIGVVTRGIAAGRVPWANMYEFTLVFTLVAVTTFLAIQRWRDLRYLGALVITPTLLALGLAVTVFYMEADGVRPALDHYWLVIHVSVATMAIGVFAVAATLSLVQLVKDRAERTAPTSHKQPAAALTGAPTGTSRPAPSGDHPGPADRGFWGRLADVLPASGELERYAYRLNAVGFLLWTFTLIAGAIWAEQTWGRPWDWDPKEVGTFVVWVVYAAYLHARATRGWDGRKAAYLGLSGFVLVLINYFVVNLFTETVHGYAF</sequence>
<feature type="domain" description="Cytochrome c assembly protein" evidence="8">
    <location>
        <begin position="76"/>
        <end position="317"/>
    </location>
</feature>
<dbReference type="RefSeq" id="WP_258369583.1">
    <property type="nucleotide sequence ID" value="NZ_QKLZ01000015.1"/>
</dbReference>
<evidence type="ECO:0000256" key="3">
    <source>
        <dbReference type="ARBA" id="ARBA00022748"/>
    </source>
</evidence>
<feature type="transmembrane region" description="Helical" evidence="7">
    <location>
        <begin position="105"/>
        <end position="127"/>
    </location>
</feature>
<evidence type="ECO:0000256" key="5">
    <source>
        <dbReference type="ARBA" id="ARBA00023136"/>
    </source>
</evidence>
<evidence type="ECO:0000256" key="7">
    <source>
        <dbReference type="SAM" id="Phobius"/>
    </source>
</evidence>
<keyword evidence="3" id="KW-0201">Cytochrome c-type biogenesis</keyword>
<protein>
    <submittedName>
        <fullName evidence="9">Cytochrome c-type biogenesis protein CcsB</fullName>
    </submittedName>
</protein>
<dbReference type="InterPro" id="IPR002541">
    <property type="entry name" value="Cyt_c_assembly"/>
</dbReference>
<feature type="transmembrane region" description="Helical" evidence="7">
    <location>
        <begin position="12"/>
        <end position="33"/>
    </location>
</feature>
<feature type="transmembrane region" description="Helical" evidence="7">
    <location>
        <begin position="139"/>
        <end position="164"/>
    </location>
</feature>
<evidence type="ECO:0000256" key="1">
    <source>
        <dbReference type="ARBA" id="ARBA00004141"/>
    </source>
</evidence>
<proteinExistence type="predicted"/>
<evidence type="ECO:0000256" key="4">
    <source>
        <dbReference type="ARBA" id="ARBA00022989"/>
    </source>
</evidence>
<dbReference type="PANTHER" id="PTHR30071:SF1">
    <property type="entry name" value="CYTOCHROME B_B6 PROTEIN-RELATED"/>
    <property type="match status" value="1"/>
</dbReference>
<accession>A0A2Y9APW1</accession>
<dbReference type="GO" id="GO:0017004">
    <property type="term" value="P:cytochrome complex assembly"/>
    <property type="evidence" value="ECO:0007669"/>
    <property type="project" value="UniProtKB-KW"/>
</dbReference>
<feature type="region of interest" description="Disordered" evidence="6">
    <location>
        <begin position="174"/>
        <end position="203"/>
    </location>
</feature>
<dbReference type="Proteomes" id="UP000250222">
    <property type="component" value="Unassembled WGS sequence"/>
</dbReference>
<keyword evidence="5 7" id="KW-0472">Membrane</keyword>
<feature type="transmembrane region" description="Helical" evidence="7">
    <location>
        <begin position="262"/>
        <end position="280"/>
    </location>
</feature>
<organism evidence="9 10">
    <name type="scientific">Georgenia satyanarayanai</name>
    <dbReference type="NCBI Taxonomy" id="860221"/>
    <lineage>
        <taxon>Bacteria</taxon>
        <taxon>Bacillati</taxon>
        <taxon>Actinomycetota</taxon>
        <taxon>Actinomycetes</taxon>
        <taxon>Micrococcales</taxon>
        <taxon>Bogoriellaceae</taxon>
        <taxon>Georgenia</taxon>
    </lineage>
</organism>
<keyword evidence="2 7" id="KW-0812">Transmembrane</keyword>
<dbReference type="InterPro" id="IPR017562">
    <property type="entry name" value="Cyt_c_biogenesis_CcsA"/>
</dbReference>
<keyword evidence="4 7" id="KW-1133">Transmembrane helix</keyword>
<keyword evidence="10" id="KW-1185">Reference proteome</keyword>
<dbReference type="Pfam" id="PF01578">
    <property type="entry name" value="Cytochrom_C_asm"/>
    <property type="match status" value="1"/>
</dbReference>
<feature type="compositionally biased region" description="Low complexity" evidence="6">
    <location>
        <begin position="182"/>
        <end position="193"/>
    </location>
</feature>
<feature type="transmembrane region" description="Helical" evidence="7">
    <location>
        <begin position="292"/>
        <end position="312"/>
    </location>
</feature>
<comment type="subcellular location">
    <subcellularLocation>
        <location evidence="1">Membrane</location>
        <topology evidence="1">Multi-pass membrane protein</topology>
    </subcellularLocation>
</comment>
<evidence type="ECO:0000313" key="10">
    <source>
        <dbReference type="Proteomes" id="UP000250222"/>
    </source>
</evidence>
<dbReference type="GO" id="GO:0005886">
    <property type="term" value="C:plasma membrane"/>
    <property type="evidence" value="ECO:0007669"/>
    <property type="project" value="TreeGrafter"/>
</dbReference>
<feature type="transmembrane region" description="Helical" evidence="7">
    <location>
        <begin position="45"/>
        <end position="65"/>
    </location>
</feature>
<dbReference type="EMBL" id="UETB01000015">
    <property type="protein sequence ID" value="SSA46096.1"/>
    <property type="molecule type" value="Genomic_DNA"/>
</dbReference>
<dbReference type="InterPro" id="IPR045062">
    <property type="entry name" value="Cyt_c_biogenesis_CcsA/CcmC"/>
</dbReference>
<evidence type="ECO:0000256" key="2">
    <source>
        <dbReference type="ARBA" id="ARBA00022692"/>
    </source>
</evidence>
<dbReference type="GO" id="GO:0020037">
    <property type="term" value="F:heme binding"/>
    <property type="evidence" value="ECO:0007669"/>
    <property type="project" value="InterPro"/>
</dbReference>
<evidence type="ECO:0000256" key="6">
    <source>
        <dbReference type="SAM" id="MobiDB-lite"/>
    </source>
</evidence>
<dbReference type="PANTHER" id="PTHR30071">
    <property type="entry name" value="HEME EXPORTER PROTEIN C"/>
    <property type="match status" value="1"/>
</dbReference>